<dbReference type="AlphaFoldDB" id="A0A397S2R5"/>
<reference evidence="1 2" key="1">
    <citation type="submission" date="2018-06" db="EMBL/GenBank/DDBJ databases">
        <title>Comparative genomics reveals the genomic features of Rhizophagus irregularis, R. cerebriforme, R. diaphanum and Gigaspora rosea, and their symbiotic lifestyle signature.</title>
        <authorList>
            <person name="Morin E."/>
            <person name="San Clemente H."/>
            <person name="Chen E.C.H."/>
            <person name="De La Providencia I."/>
            <person name="Hainaut M."/>
            <person name="Kuo A."/>
            <person name="Kohler A."/>
            <person name="Murat C."/>
            <person name="Tang N."/>
            <person name="Roy S."/>
            <person name="Loubradou J."/>
            <person name="Henrissat B."/>
            <person name="Grigoriev I.V."/>
            <person name="Corradi N."/>
            <person name="Roux C."/>
            <person name="Martin F.M."/>
        </authorList>
    </citation>
    <scope>NUCLEOTIDE SEQUENCE [LARGE SCALE GENOMIC DNA]</scope>
    <source>
        <strain evidence="1 2">DAOM 227022</strain>
    </source>
</reference>
<accession>A0A397S2R5</accession>
<keyword evidence="2" id="KW-1185">Reference proteome</keyword>
<sequence length="205" mass="24022">MGNWWCPNCSDFKDIERYEKLVKERTNISGSIERVDRFATLWSNNIATVIAYYNGYYRVFLLVYVKENDIVKVFPESYDCSYWGDSSRGRKAHNYLSDAQSEAGWLRSELESTCNNQVNSLSVLRVEKRHKDLKIPFKHVGIYLKNNRICHVYGYSENDKDMRVQITDMSVFLGDTATTERYGNVEEFRPVIPFILNKNVIQKIV</sequence>
<dbReference type="Proteomes" id="UP000265703">
    <property type="component" value="Unassembled WGS sequence"/>
</dbReference>
<evidence type="ECO:0000313" key="1">
    <source>
        <dbReference type="EMBL" id="RIA79019.1"/>
    </source>
</evidence>
<name>A0A397S2R5_9GLOM</name>
<dbReference type="EMBL" id="QKYT01001672">
    <property type="protein sequence ID" value="RIA79019.1"/>
    <property type="molecule type" value="Genomic_DNA"/>
</dbReference>
<dbReference type="OrthoDB" id="2444094at2759"/>
<comment type="caution">
    <text evidence="1">The sequence shown here is derived from an EMBL/GenBank/DDBJ whole genome shotgun (WGS) entry which is preliminary data.</text>
</comment>
<gene>
    <name evidence="1" type="ORF">C1645_841772</name>
</gene>
<evidence type="ECO:0000313" key="2">
    <source>
        <dbReference type="Proteomes" id="UP000265703"/>
    </source>
</evidence>
<organism evidence="1 2">
    <name type="scientific">Glomus cerebriforme</name>
    <dbReference type="NCBI Taxonomy" id="658196"/>
    <lineage>
        <taxon>Eukaryota</taxon>
        <taxon>Fungi</taxon>
        <taxon>Fungi incertae sedis</taxon>
        <taxon>Mucoromycota</taxon>
        <taxon>Glomeromycotina</taxon>
        <taxon>Glomeromycetes</taxon>
        <taxon>Glomerales</taxon>
        <taxon>Glomeraceae</taxon>
        <taxon>Glomus</taxon>
    </lineage>
</organism>
<protein>
    <recommendedName>
        <fullName evidence="3">LRAT domain-containing protein</fullName>
    </recommendedName>
</protein>
<proteinExistence type="predicted"/>
<evidence type="ECO:0008006" key="3">
    <source>
        <dbReference type="Google" id="ProtNLM"/>
    </source>
</evidence>